<feature type="transmembrane region" description="Helical" evidence="8">
    <location>
        <begin position="251"/>
        <end position="269"/>
    </location>
</feature>
<feature type="transmembrane region" description="Helical" evidence="8">
    <location>
        <begin position="209"/>
        <end position="231"/>
    </location>
</feature>
<evidence type="ECO:0000256" key="8">
    <source>
        <dbReference type="SAM" id="Phobius"/>
    </source>
</evidence>
<evidence type="ECO:0000256" key="5">
    <source>
        <dbReference type="ARBA" id="ARBA00022692"/>
    </source>
</evidence>
<feature type="transmembrane region" description="Helical" evidence="8">
    <location>
        <begin position="397"/>
        <end position="418"/>
    </location>
</feature>
<dbReference type="EMBL" id="PDPS01000020">
    <property type="protein sequence ID" value="PID59107.1"/>
    <property type="molecule type" value="Genomic_DNA"/>
</dbReference>
<dbReference type="GO" id="GO:0042907">
    <property type="term" value="F:xanthine transmembrane transporter activity"/>
    <property type="evidence" value="ECO:0007669"/>
    <property type="project" value="TreeGrafter"/>
</dbReference>
<keyword evidence="6 8" id="KW-1133">Transmembrane helix</keyword>
<sequence>MNQSYESERTQEQQKQAGADIIYGLNDTPPILETLFAALQHLLAIFVGIVSPTLIISGALGLDLATSSYLVSMALFVSGLATLIQIRKIGPIGSGLLSIQGTSFTFLGTCIGIGKDAGLSAIFGTCLAGSPIEMIVSRFIPHAKKVITPLVSGIVVTMIGATLIRVGITSCAGGFASKSAGTFGSFKHLGMAALVLFVIILFNRSKNPFLRMSSIVIGMGVGYIVSAFLGWIDFSALKNLEMLAIPIPFKYGISFSLSGFIAILLLYVITTIESIGDLTATSLVSGEPIKGDLYMKRIAGGVLGDGFNSALAAVFNTFPNTTFSQNNGVIQLTGVASRRVGYAISGLLMLIGIFPVVGGVFKLMPEPVLGGGTLIMFGTIAAAGIKIISSNVIDRRGLLIIAISFGFGLGVTFEPGILDHFPPLLKSIFNSGITTGGLTAILANILLPKSLREKKVERLEEEIGI</sequence>
<feature type="transmembrane region" description="Helical" evidence="8">
    <location>
        <begin position="180"/>
        <end position="202"/>
    </location>
</feature>
<evidence type="ECO:0000313" key="10">
    <source>
        <dbReference type="Proteomes" id="UP000229740"/>
    </source>
</evidence>
<dbReference type="PANTHER" id="PTHR42810:SF2">
    <property type="entry name" value="PURINE PERMEASE C1399.01C-RELATED"/>
    <property type="match status" value="1"/>
</dbReference>
<keyword evidence="5 8" id="KW-0812">Transmembrane</keyword>
<keyword evidence="4" id="KW-1003">Cell membrane</keyword>
<comment type="similarity">
    <text evidence="2">Belongs to the nucleobase:cation symporter-2 (NCS2) (TC 2.A.40) family.</text>
</comment>
<dbReference type="PROSITE" id="PS01116">
    <property type="entry name" value="XANTH_URACIL_PERMASE"/>
    <property type="match status" value="1"/>
</dbReference>
<feature type="transmembrane region" description="Helical" evidence="8">
    <location>
        <begin position="340"/>
        <end position="361"/>
    </location>
</feature>
<dbReference type="Proteomes" id="UP000229740">
    <property type="component" value="Unassembled WGS sequence"/>
</dbReference>
<evidence type="ECO:0000256" key="3">
    <source>
        <dbReference type="ARBA" id="ARBA00022448"/>
    </source>
</evidence>
<feature type="transmembrane region" description="Helical" evidence="8">
    <location>
        <begin position="424"/>
        <end position="447"/>
    </location>
</feature>
<comment type="subcellular location">
    <subcellularLocation>
        <location evidence="1">Cell membrane</location>
        <topology evidence="1">Multi-pass membrane protein</topology>
    </subcellularLocation>
</comment>
<feature type="transmembrane region" description="Helical" evidence="8">
    <location>
        <begin position="120"/>
        <end position="140"/>
    </location>
</feature>
<gene>
    <name evidence="9" type="ORF">CSB45_01490</name>
</gene>
<dbReference type="Pfam" id="PF00860">
    <property type="entry name" value="Xan_ur_permease"/>
    <property type="match status" value="1"/>
</dbReference>
<evidence type="ECO:0000313" key="9">
    <source>
        <dbReference type="EMBL" id="PID59107.1"/>
    </source>
</evidence>
<keyword evidence="7 8" id="KW-0472">Membrane</keyword>
<name>A0A2G6EAX6_9BACT</name>
<evidence type="ECO:0000256" key="6">
    <source>
        <dbReference type="ARBA" id="ARBA00022989"/>
    </source>
</evidence>
<dbReference type="AlphaFoldDB" id="A0A2G6EAX6"/>
<reference evidence="9 10" key="1">
    <citation type="submission" date="2017-10" db="EMBL/GenBank/DDBJ databases">
        <title>Novel microbial diversity and functional potential in the marine mammal oral microbiome.</title>
        <authorList>
            <person name="Dudek N.K."/>
            <person name="Sun C.L."/>
            <person name="Burstein D."/>
            <person name="Kantor R.S."/>
            <person name="Aliaga Goltsman D.S."/>
            <person name="Bik E.M."/>
            <person name="Thomas B.C."/>
            <person name="Banfield J.F."/>
            <person name="Relman D.A."/>
        </authorList>
    </citation>
    <scope>NUCLEOTIDE SEQUENCE [LARGE SCALE GENOMIC DNA]</scope>
    <source>
        <strain evidence="9">DOLZORAL124_49_17</strain>
    </source>
</reference>
<evidence type="ECO:0000256" key="2">
    <source>
        <dbReference type="ARBA" id="ARBA00008821"/>
    </source>
</evidence>
<dbReference type="NCBIfam" id="NF037981">
    <property type="entry name" value="NCS2_1"/>
    <property type="match status" value="1"/>
</dbReference>
<protein>
    <submittedName>
        <fullName evidence="9">Xanthine permease XanP</fullName>
    </submittedName>
</protein>
<dbReference type="GO" id="GO:0005886">
    <property type="term" value="C:plasma membrane"/>
    <property type="evidence" value="ECO:0007669"/>
    <property type="project" value="UniProtKB-SubCell"/>
</dbReference>
<dbReference type="InterPro" id="IPR006042">
    <property type="entry name" value="Xan_ur_permease"/>
</dbReference>
<dbReference type="NCBIfam" id="TIGR03173">
    <property type="entry name" value="pbuX"/>
    <property type="match status" value="1"/>
</dbReference>
<proteinExistence type="inferred from homology"/>
<dbReference type="InterPro" id="IPR017588">
    <property type="entry name" value="UacT-like"/>
</dbReference>
<dbReference type="PANTHER" id="PTHR42810">
    <property type="entry name" value="PURINE PERMEASE C1399.01C-RELATED"/>
    <property type="match status" value="1"/>
</dbReference>
<dbReference type="NCBIfam" id="TIGR00801">
    <property type="entry name" value="ncs2"/>
    <property type="match status" value="1"/>
</dbReference>
<comment type="caution">
    <text evidence="9">The sequence shown here is derived from an EMBL/GenBank/DDBJ whole genome shotgun (WGS) entry which is preliminary data.</text>
</comment>
<organism evidence="9 10">
    <name type="scientific">candidate division KSB3 bacterium</name>
    <dbReference type="NCBI Taxonomy" id="2044937"/>
    <lineage>
        <taxon>Bacteria</taxon>
        <taxon>candidate division KSB3</taxon>
    </lineage>
</organism>
<feature type="transmembrane region" description="Helical" evidence="8">
    <location>
        <begin position="42"/>
        <end position="60"/>
    </location>
</feature>
<keyword evidence="3" id="KW-0813">Transport</keyword>
<evidence type="ECO:0000256" key="4">
    <source>
        <dbReference type="ARBA" id="ARBA00022475"/>
    </source>
</evidence>
<evidence type="ECO:0000256" key="7">
    <source>
        <dbReference type="ARBA" id="ARBA00023136"/>
    </source>
</evidence>
<evidence type="ECO:0000256" key="1">
    <source>
        <dbReference type="ARBA" id="ARBA00004651"/>
    </source>
</evidence>
<feature type="transmembrane region" description="Helical" evidence="8">
    <location>
        <begin position="66"/>
        <end position="84"/>
    </location>
</feature>
<feature type="transmembrane region" description="Helical" evidence="8">
    <location>
        <begin position="96"/>
        <end position="114"/>
    </location>
</feature>
<feature type="transmembrane region" description="Helical" evidence="8">
    <location>
        <begin position="147"/>
        <end position="168"/>
    </location>
</feature>
<dbReference type="InterPro" id="IPR006043">
    <property type="entry name" value="NCS2"/>
</dbReference>
<accession>A0A2G6EAX6</accession>
<feature type="transmembrane region" description="Helical" evidence="8">
    <location>
        <begin position="367"/>
        <end position="385"/>
    </location>
</feature>